<evidence type="ECO:0000259" key="4">
    <source>
        <dbReference type="Pfam" id="PF16548"/>
    </source>
</evidence>
<protein>
    <submittedName>
        <fullName evidence="5">Flagellar assembly protein T, N-terminal domain</fullName>
    </submittedName>
</protein>
<dbReference type="OrthoDB" id="8778507at2"/>
<feature type="chain" id="PRO_5009942956" evidence="1">
    <location>
        <begin position="24"/>
        <end position="406"/>
    </location>
</feature>
<feature type="signal peptide" evidence="1">
    <location>
        <begin position="1"/>
        <end position="23"/>
    </location>
</feature>
<dbReference type="InterPro" id="IPR038165">
    <property type="entry name" value="FlgT_C_sf"/>
</dbReference>
<dbReference type="Pfam" id="PF16538">
    <property type="entry name" value="FlgT_C"/>
    <property type="match status" value="1"/>
</dbReference>
<dbReference type="Gene3D" id="3.30.1660.40">
    <property type="entry name" value="FlgT, N-terminal domain"/>
    <property type="match status" value="1"/>
</dbReference>
<evidence type="ECO:0000313" key="6">
    <source>
        <dbReference type="Proteomes" id="UP000185999"/>
    </source>
</evidence>
<keyword evidence="5" id="KW-0966">Cell projection</keyword>
<dbReference type="Pfam" id="PF16548">
    <property type="entry name" value="FlgT_N"/>
    <property type="match status" value="1"/>
</dbReference>
<dbReference type="AlphaFoldDB" id="A0A1N7J8U2"/>
<dbReference type="EMBL" id="FTOE01000001">
    <property type="protein sequence ID" value="SIS45763.1"/>
    <property type="molecule type" value="Genomic_DNA"/>
</dbReference>
<dbReference type="Proteomes" id="UP000185999">
    <property type="component" value="Unassembled WGS sequence"/>
</dbReference>
<dbReference type="InterPro" id="IPR032370">
    <property type="entry name" value="FlgT_N"/>
</dbReference>
<proteinExistence type="predicted"/>
<evidence type="ECO:0000256" key="1">
    <source>
        <dbReference type="SAM" id="SignalP"/>
    </source>
</evidence>
<sequence>MLRHFQYYLFCLALLLCTFHASATTTVEAIGQALIYNNDLGKAREQAITDAKQQASLQAAAFISSTQQLEDGILEIDNMRISTMSALTNIEIIEEKLVGNKLHVRIRADIDAQTTCANGNTGNSFRKTVAIAAFPLEHQDQANLGSLRNIESGIASLLKKRLSANDGITALNAGHLSLYTQLGTATTRQLDNGALTTMMAHTQQLDSQFIISGIIRDLSMQDPAAINEKNWLIDTYNQLDFKSSKHLRHFSLELFIHDGFSGTLLEQKNYETQGRWNHKLTEKIGFATPAFFTSEYGKNVQKLLDDISADVVQSLRCLPFSARITRTEDNNLWINAGKESGLKRGDKLTVYRKTMFYNQTNLPTTELINTRLTMIVDEIQPTVVKGHINGLTSQHNIQQDDIVMFW</sequence>
<dbReference type="InterPro" id="IPR032388">
    <property type="entry name" value="FlgT_C"/>
</dbReference>
<evidence type="ECO:0000259" key="2">
    <source>
        <dbReference type="Pfam" id="PF16538"/>
    </source>
</evidence>
<keyword evidence="5" id="KW-0282">Flagellum</keyword>
<keyword evidence="1" id="KW-0732">Signal</keyword>
<feature type="domain" description="Flagellar assembly protein T C-terminal" evidence="2">
    <location>
        <begin position="329"/>
        <end position="404"/>
    </location>
</feature>
<feature type="domain" description="Flagellar assembly protein T middle" evidence="3">
    <location>
        <begin position="123"/>
        <end position="285"/>
    </location>
</feature>
<name>A0A1N7J8U2_9GAMM</name>
<gene>
    <name evidence="5" type="ORF">SAMN05421760_101785</name>
</gene>
<dbReference type="InterPro" id="IPR032386">
    <property type="entry name" value="FlgT_M"/>
</dbReference>
<reference evidence="6" key="1">
    <citation type="submission" date="2017-01" db="EMBL/GenBank/DDBJ databases">
        <authorList>
            <person name="Varghese N."/>
            <person name="Submissions S."/>
        </authorList>
    </citation>
    <scope>NUCLEOTIDE SEQUENCE [LARGE SCALE GENOMIC DNA]</scope>
    <source>
        <strain evidence="6">DSM 22306</strain>
    </source>
</reference>
<evidence type="ECO:0000313" key="5">
    <source>
        <dbReference type="EMBL" id="SIS45763.1"/>
    </source>
</evidence>
<dbReference type="STRING" id="619304.SAMN05421760_101785"/>
<dbReference type="RefSeq" id="WP_054342941.1">
    <property type="nucleotide sequence ID" value="NZ_FTOE01000001.1"/>
</dbReference>
<dbReference type="Gene3D" id="2.40.10.410">
    <property type="entry name" value="FlgT, C-terminal domain"/>
    <property type="match status" value="1"/>
</dbReference>
<dbReference type="InterPro" id="IPR038180">
    <property type="entry name" value="FlgT_N_sf"/>
</dbReference>
<dbReference type="Pfam" id="PF16539">
    <property type="entry name" value="FlgT_M"/>
    <property type="match status" value="1"/>
</dbReference>
<evidence type="ECO:0000259" key="3">
    <source>
        <dbReference type="Pfam" id="PF16539"/>
    </source>
</evidence>
<keyword evidence="5" id="KW-0969">Cilium</keyword>
<accession>A0A1N7J8U2</accession>
<dbReference type="Gene3D" id="3.40.50.10610">
    <property type="entry name" value="ABC-type transport auxiliary lipoprotein component"/>
    <property type="match status" value="1"/>
</dbReference>
<keyword evidence="6" id="KW-1185">Reference proteome</keyword>
<feature type="domain" description="Flagellar assembly protein T N-terminal" evidence="4">
    <location>
        <begin position="26"/>
        <end position="110"/>
    </location>
</feature>
<organism evidence="5 6">
    <name type="scientific">Neptunomonas antarctica</name>
    <dbReference type="NCBI Taxonomy" id="619304"/>
    <lineage>
        <taxon>Bacteria</taxon>
        <taxon>Pseudomonadati</taxon>
        <taxon>Pseudomonadota</taxon>
        <taxon>Gammaproteobacteria</taxon>
        <taxon>Oceanospirillales</taxon>
        <taxon>Oceanospirillaceae</taxon>
        <taxon>Neptunomonas</taxon>
    </lineage>
</organism>